<keyword evidence="3" id="KW-1185">Reference proteome</keyword>
<dbReference type="PANTHER" id="PTHR46339">
    <property type="entry name" value="PROTEIN CBG15282-RELATED"/>
    <property type="match status" value="1"/>
</dbReference>
<dbReference type="PROSITE" id="PS00280">
    <property type="entry name" value="BPTI_KUNITZ_1"/>
    <property type="match status" value="1"/>
</dbReference>
<dbReference type="Pfam" id="PF00014">
    <property type="entry name" value="Kunitz_BPTI"/>
    <property type="match status" value="1"/>
</dbReference>
<dbReference type="InterPro" id="IPR053014">
    <property type="entry name" value="Cuticle_assoc_divergent"/>
</dbReference>
<dbReference type="InterPro" id="IPR006150">
    <property type="entry name" value="Cys_repeat_1"/>
</dbReference>
<accession>A0A2G9UXT3</accession>
<dbReference type="PROSITE" id="PS50279">
    <property type="entry name" value="BPTI_KUNITZ_2"/>
    <property type="match status" value="1"/>
</dbReference>
<evidence type="ECO:0000313" key="2">
    <source>
        <dbReference type="EMBL" id="PIO75054.1"/>
    </source>
</evidence>
<dbReference type="PANTHER" id="PTHR46339:SF7">
    <property type="entry name" value="BPTI_KUNITZ INHIBITOR DOMAIN-CONTAINING PROTEIN"/>
    <property type="match status" value="1"/>
</dbReference>
<dbReference type="GO" id="GO:0004867">
    <property type="term" value="F:serine-type endopeptidase inhibitor activity"/>
    <property type="evidence" value="ECO:0007669"/>
    <property type="project" value="InterPro"/>
</dbReference>
<dbReference type="Proteomes" id="UP000230423">
    <property type="component" value="Unassembled WGS sequence"/>
</dbReference>
<proteinExistence type="predicted"/>
<dbReference type="SMART" id="SM00131">
    <property type="entry name" value="KU"/>
    <property type="match status" value="1"/>
</dbReference>
<sequence length="258" mass="28288">SCPINSTVLLQPDSDEPQLCSASQQCPHPYQCFESRHVSSVGVCCHTLMDAGRHERPREFDESRSCATMSCPPAYDCIQGGCFPKKELVCSSAMDAGRRCSTSSSSVRYFYDISMFSCRQFVYYGCDGNMNNFPDEPTCEAACGTKLTSTAAYHRNNELRCPDPYVDPPNWPQMCGSEKDNPCNGACISFGNGFRVCCTRLPPPSRPSSFELCGHGLTPVVRLPTGEPLQCTSEDDCYGGTCRFNSAIMTRTCCTYGG</sequence>
<dbReference type="SUPFAM" id="SSF57362">
    <property type="entry name" value="BPTI-like"/>
    <property type="match status" value="1"/>
</dbReference>
<dbReference type="InterPro" id="IPR002223">
    <property type="entry name" value="Kunitz_BPTI"/>
</dbReference>
<reference evidence="2 3" key="1">
    <citation type="submission" date="2015-09" db="EMBL/GenBank/DDBJ databases">
        <title>Draft genome of the parasitic nematode Teladorsagia circumcincta isolate WARC Sus (inbred).</title>
        <authorList>
            <person name="Mitreva M."/>
        </authorList>
    </citation>
    <scope>NUCLEOTIDE SEQUENCE [LARGE SCALE GENOMIC DNA]</scope>
    <source>
        <strain evidence="2 3">S</strain>
    </source>
</reference>
<dbReference type="EMBL" id="KZ345187">
    <property type="protein sequence ID" value="PIO75054.1"/>
    <property type="molecule type" value="Genomic_DNA"/>
</dbReference>
<gene>
    <name evidence="2" type="ORF">TELCIR_02939</name>
</gene>
<evidence type="ECO:0000313" key="3">
    <source>
        <dbReference type="Proteomes" id="UP000230423"/>
    </source>
</evidence>
<feature type="domain" description="BPTI/Kunitz inhibitor" evidence="1">
    <location>
        <begin position="90"/>
        <end position="143"/>
    </location>
</feature>
<dbReference type="OrthoDB" id="4473401at2759"/>
<dbReference type="SMART" id="SM00289">
    <property type="entry name" value="WR1"/>
    <property type="match status" value="2"/>
</dbReference>
<dbReference type="InterPro" id="IPR020901">
    <property type="entry name" value="Prtase_inh_Kunz-CS"/>
</dbReference>
<dbReference type="Gene3D" id="4.10.410.10">
    <property type="entry name" value="Pancreatic trypsin inhibitor Kunitz domain"/>
    <property type="match status" value="1"/>
</dbReference>
<evidence type="ECO:0000259" key="1">
    <source>
        <dbReference type="PROSITE" id="PS50279"/>
    </source>
</evidence>
<organism evidence="2 3">
    <name type="scientific">Teladorsagia circumcincta</name>
    <name type="common">Brown stomach worm</name>
    <name type="synonym">Ostertagia circumcincta</name>
    <dbReference type="NCBI Taxonomy" id="45464"/>
    <lineage>
        <taxon>Eukaryota</taxon>
        <taxon>Metazoa</taxon>
        <taxon>Ecdysozoa</taxon>
        <taxon>Nematoda</taxon>
        <taxon>Chromadorea</taxon>
        <taxon>Rhabditida</taxon>
        <taxon>Rhabditina</taxon>
        <taxon>Rhabditomorpha</taxon>
        <taxon>Strongyloidea</taxon>
        <taxon>Trichostrongylidae</taxon>
        <taxon>Teladorsagia</taxon>
    </lineage>
</organism>
<dbReference type="CDD" id="cd00109">
    <property type="entry name" value="Kunitz-type"/>
    <property type="match status" value="1"/>
</dbReference>
<dbReference type="InterPro" id="IPR036880">
    <property type="entry name" value="Kunitz_BPTI_sf"/>
</dbReference>
<protein>
    <submittedName>
        <fullName evidence="2">Kunitz/Bovine pancreatic trypsin inhibitor domain protein</fullName>
    </submittedName>
</protein>
<name>A0A2G9UXT3_TELCI</name>
<dbReference type="AlphaFoldDB" id="A0A2G9UXT3"/>
<feature type="non-terminal residue" evidence="2">
    <location>
        <position position="1"/>
    </location>
</feature>